<reference evidence="2 3" key="1">
    <citation type="submission" date="2019-05" db="EMBL/GenBank/DDBJ databases">
        <title>Genomes sequences of two Nocardia cyriacigeorgica environmental isolates, type strains Nocardia asteroides ATCC 19247 and Nocardia cyriacigeorgica DSM 44484.</title>
        <authorList>
            <person name="Vautrin F."/>
            <person name="Bergeron E."/>
            <person name="Dubost A."/>
            <person name="Abrouk D."/>
            <person name="Rodriguez Nava V."/>
            <person name="Pujic P."/>
        </authorList>
    </citation>
    <scope>NUCLEOTIDE SEQUENCE [LARGE SCALE GENOMIC DNA]</scope>
    <source>
        <strain evidence="2 3">EML 446</strain>
    </source>
</reference>
<dbReference type="Proteomes" id="UP000306378">
    <property type="component" value="Unassembled WGS sequence"/>
</dbReference>
<dbReference type="RefSeq" id="WP_138452142.1">
    <property type="nucleotide sequence ID" value="NZ_JADLSC010000006.1"/>
</dbReference>
<evidence type="ECO:0000256" key="1">
    <source>
        <dbReference type="SAM" id="MobiDB-lite"/>
    </source>
</evidence>
<evidence type="ECO:0000313" key="2">
    <source>
        <dbReference type="EMBL" id="TLF73639.1"/>
    </source>
</evidence>
<dbReference type="AlphaFoldDB" id="A0A5R8ND95"/>
<feature type="compositionally biased region" description="Basic and acidic residues" evidence="1">
    <location>
        <begin position="259"/>
        <end position="285"/>
    </location>
</feature>
<sequence length="285" mass="31217">MKSPRTEASTQFKDWSGDMRSVRGSDWEADAFGEHVEVLRERIPAALAVAHTRARAGHDAARSTKLRVYGTTLWECQHEELVAAVMSIDGAKVAKFGGYELPVVADRVLFPLRYADRSGVPVKNARLPVPVSGQRQRLFGAHATEVERPHPYLDESWADYDLPEDYEVFPQLGDGTELIVIAYACNLEAGVMNIEWGRAKHVGGGELLWGEHTPLPLVPAGLPGIAKDSDGLNTAGQGSDVPRFDAAEEPGLPLGPRPSGDRKLDVPPLTERRTDEAHTRDNDQN</sequence>
<protein>
    <submittedName>
        <fullName evidence="2">Uncharacterized protein</fullName>
    </submittedName>
</protein>
<evidence type="ECO:0000313" key="3">
    <source>
        <dbReference type="Proteomes" id="UP000306378"/>
    </source>
</evidence>
<organism evidence="2 3">
    <name type="scientific">Nocardia cyriacigeorgica</name>
    <dbReference type="NCBI Taxonomy" id="135487"/>
    <lineage>
        <taxon>Bacteria</taxon>
        <taxon>Bacillati</taxon>
        <taxon>Actinomycetota</taxon>
        <taxon>Actinomycetes</taxon>
        <taxon>Mycobacteriales</taxon>
        <taxon>Nocardiaceae</taxon>
        <taxon>Nocardia</taxon>
    </lineage>
</organism>
<dbReference type="EMBL" id="VBUT01000012">
    <property type="protein sequence ID" value="TLF73639.1"/>
    <property type="molecule type" value="Genomic_DNA"/>
</dbReference>
<proteinExistence type="predicted"/>
<gene>
    <name evidence="2" type="ORF">FEK34_26490</name>
</gene>
<accession>A0A5R8ND95</accession>
<name>A0A5R8ND95_9NOCA</name>
<comment type="caution">
    <text evidence="2">The sequence shown here is derived from an EMBL/GenBank/DDBJ whole genome shotgun (WGS) entry which is preliminary data.</text>
</comment>
<feature type="region of interest" description="Disordered" evidence="1">
    <location>
        <begin position="228"/>
        <end position="285"/>
    </location>
</feature>